<dbReference type="PROSITE" id="PS51186">
    <property type="entry name" value="GNAT"/>
    <property type="match status" value="1"/>
</dbReference>
<keyword evidence="7" id="KW-1185">Reference proteome</keyword>
<feature type="binding site" evidence="4">
    <location>
        <begin position="68"/>
        <end position="70"/>
    </location>
    <ligand>
        <name>acetyl-CoA</name>
        <dbReference type="ChEBI" id="CHEBI:57288"/>
        <label>1</label>
    </ligand>
</feature>
<comment type="similarity">
    <text evidence="4">Belongs to the acetyltransferase family. MshD subfamily.</text>
</comment>
<dbReference type="HAMAP" id="MF_01698">
    <property type="entry name" value="MshD"/>
    <property type="match status" value="1"/>
</dbReference>
<proteinExistence type="inferred from homology"/>
<evidence type="ECO:0000256" key="4">
    <source>
        <dbReference type="HAMAP-Rule" id="MF_01698"/>
    </source>
</evidence>
<dbReference type="InterPro" id="IPR017813">
    <property type="entry name" value="Mycothiol_AcTrfase"/>
</dbReference>
<dbReference type="RefSeq" id="WP_213000418.1">
    <property type="nucleotide sequence ID" value="NZ_BAAATW010000001.1"/>
</dbReference>
<dbReference type="Gene3D" id="3.40.630.30">
    <property type="match status" value="1"/>
</dbReference>
<keyword evidence="2 4" id="KW-0677">Repeat</keyword>
<feature type="domain" description="N-acetyltransferase" evidence="5">
    <location>
        <begin position="139"/>
        <end position="290"/>
    </location>
</feature>
<reference evidence="6" key="1">
    <citation type="submission" date="2021-03" db="EMBL/GenBank/DDBJ databases">
        <title>Whole genome shotgun sequence of Actinoplanes consettensis NBRC 14913.</title>
        <authorList>
            <person name="Komaki H."/>
            <person name="Tamura T."/>
        </authorList>
    </citation>
    <scope>NUCLEOTIDE SEQUENCE</scope>
    <source>
        <strain evidence="6">NBRC 14913</strain>
    </source>
</reference>
<name>A0A919SV03_9ACTN</name>
<comment type="caution">
    <text evidence="4">Lacks conserved residue(s) required for the propagation of feature annotation.</text>
</comment>
<comment type="subunit">
    <text evidence="4">Monomer.</text>
</comment>
<keyword evidence="1 4" id="KW-0808">Transferase</keyword>
<dbReference type="PANTHER" id="PTHR43617">
    <property type="entry name" value="L-AMINO ACID N-ACETYLTRANSFERASE"/>
    <property type="match status" value="1"/>
</dbReference>
<sequence>MPEVELTAAEVADVTALVTAAAEADGVHPLSEDGVLGLRGTTHRHLLTYAEDGDLAGYAYVSGTAGELIVHPKHRLHGHGTALLTAAGDGELQFWAHGDEPAARAFAEKLAFTRDRVLWQMRRSLTAPELPGVPLPDGVRVRAFVPGADDEAWLGVNSRAFDHHPEQGRWTRDDLRVRFAEPWFDPAGFLLAVDADDRLLGFHWTKVHAAEGDTPAIGEIYVLGVDPGGHRRGLGAALSVAGLRHLAARGLADALLYVDESNTAAVALYRRLGFEVFSTDVQYGRLHLGS</sequence>
<dbReference type="AlphaFoldDB" id="A0A919SV03"/>
<dbReference type="PIRSF" id="PIRSF021524">
    <property type="entry name" value="MSH_acetyltransferase"/>
    <property type="match status" value="1"/>
</dbReference>
<comment type="function">
    <text evidence="4">Catalyzes the transfer of acetyl from acetyl-CoA to desacetylmycothiol (Cys-GlcN-Ins) to form mycothiol.</text>
</comment>
<evidence type="ECO:0000256" key="3">
    <source>
        <dbReference type="ARBA" id="ARBA00023315"/>
    </source>
</evidence>
<feature type="binding site" evidence="4">
    <location>
        <position position="219"/>
    </location>
    <ligand>
        <name>1D-myo-inositol 2-(L-cysteinylamino)-2-deoxy-alpha-D-glucopyranoside</name>
        <dbReference type="ChEBI" id="CHEBI:58887"/>
    </ligand>
</feature>
<dbReference type="SUPFAM" id="SSF55729">
    <property type="entry name" value="Acyl-CoA N-acyltransferases (Nat)"/>
    <property type="match status" value="1"/>
</dbReference>
<evidence type="ECO:0000256" key="1">
    <source>
        <dbReference type="ARBA" id="ARBA00022679"/>
    </source>
</evidence>
<dbReference type="EC" id="2.3.1.189" evidence="4"/>
<evidence type="ECO:0000256" key="2">
    <source>
        <dbReference type="ARBA" id="ARBA00022737"/>
    </source>
</evidence>
<dbReference type="PANTHER" id="PTHR43617:SF31">
    <property type="entry name" value="MYCOTHIOL ACETYLTRANSFERASE"/>
    <property type="match status" value="1"/>
</dbReference>
<dbReference type="Pfam" id="PF00583">
    <property type="entry name" value="Acetyltransf_1"/>
    <property type="match status" value="1"/>
</dbReference>
<dbReference type="GO" id="GO:0035447">
    <property type="term" value="F:mycothiol synthase activity"/>
    <property type="evidence" value="ECO:0007669"/>
    <property type="project" value="UniProtKB-UniRule"/>
</dbReference>
<gene>
    <name evidence="4 6" type="primary">mshD</name>
    <name evidence="6" type="ORF">Aco04nite_58190</name>
</gene>
<comment type="caution">
    <text evidence="6">The sequence shown here is derived from an EMBL/GenBank/DDBJ whole genome shotgun (WGS) entry which is preliminary data.</text>
</comment>
<accession>A0A919SV03</accession>
<organism evidence="6 7">
    <name type="scientific">Winogradskya consettensis</name>
    <dbReference type="NCBI Taxonomy" id="113560"/>
    <lineage>
        <taxon>Bacteria</taxon>
        <taxon>Bacillati</taxon>
        <taxon>Actinomycetota</taxon>
        <taxon>Actinomycetes</taxon>
        <taxon>Micromonosporales</taxon>
        <taxon>Micromonosporaceae</taxon>
        <taxon>Winogradskya</taxon>
    </lineage>
</organism>
<dbReference type="GO" id="GO:0010125">
    <property type="term" value="P:mycothiol biosynthetic process"/>
    <property type="evidence" value="ECO:0007669"/>
    <property type="project" value="UniProtKB-UniRule"/>
</dbReference>
<evidence type="ECO:0000259" key="5">
    <source>
        <dbReference type="PROSITE" id="PS51186"/>
    </source>
</evidence>
<feature type="binding site" evidence="4">
    <location>
        <position position="257"/>
    </location>
    <ligand>
        <name>1D-myo-inositol 2-(L-cysteinylamino)-2-deoxy-alpha-D-glucopyranoside</name>
        <dbReference type="ChEBI" id="CHEBI:58887"/>
    </ligand>
</feature>
<feature type="binding site" evidence="4">
    <location>
        <position position="206"/>
    </location>
    <ligand>
        <name>1D-myo-inositol 2-(L-cysteinylamino)-2-deoxy-alpha-D-glucopyranoside</name>
        <dbReference type="ChEBI" id="CHEBI:58887"/>
    </ligand>
</feature>
<dbReference type="NCBIfam" id="TIGR03448">
    <property type="entry name" value="mycothiol_MshD"/>
    <property type="match status" value="1"/>
</dbReference>
<feature type="binding site" evidence="4">
    <location>
        <begin position="223"/>
        <end position="225"/>
    </location>
    <ligand>
        <name>acetyl-CoA</name>
        <dbReference type="ChEBI" id="CHEBI:57288"/>
        <label>2</label>
    </ligand>
</feature>
<protein>
    <recommendedName>
        <fullName evidence="4">Mycothiol acetyltransferase</fullName>
        <shortName evidence="4">MSH acetyltransferase</shortName>
        <ecNumber evidence="4">2.3.1.189</ecNumber>
    </recommendedName>
    <alternativeName>
        <fullName evidence="4">Mycothiol synthase</fullName>
    </alternativeName>
</protein>
<dbReference type="InterPro" id="IPR050276">
    <property type="entry name" value="MshD_Acetyltransferase"/>
</dbReference>
<dbReference type="GO" id="GO:0008999">
    <property type="term" value="F:protein-N-terminal-alanine acetyltransferase activity"/>
    <property type="evidence" value="ECO:0007669"/>
    <property type="project" value="TreeGrafter"/>
</dbReference>
<feature type="binding site" evidence="4">
    <location>
        <position position="32"/>
    </location>
    <ligand>
        <name>1D-myo-inositol 2-(L-cysteinylamino)-2-deoxy-alpha-D-glucopyranoside</name>
        <dbReference type="ChEBI" id="CHEBI:58887"/>
    </ligand>
</feature>
<evidence type="ECO:0000313" key="6">
    <source>
        <dbReference type="EMBL" id="GIM78006.1"/>
    </source>
</evidence>
<dbReference type="Proteomes" id="UP000680865">
    <property type="component" value="Unassembled WGS sequence"/>
</dbReference>
<evidence type="ECO:0000313" key="7">
    <source>
        <dbReference type="Proteomes" id="UP000680865"/>
    </source>
</evidence>
<dbReference type="InterPro" id="IPR016181">
    <property type="entry name" value="Acyl_CoA_acyltransferase"/>
</dbReference>
<comment type="catalytic activity">
    <reaction evidence="4">
        <text>1D-myo-inositol 2-(L-cysteinylamino)-2-deoxy-alpha-D-glucopyranoside + acetyl-CoA = mycothiol + CoA + H(+)</text>
        <dbReference type="Rhea" id="RHEA:26172"/>
        <dbReference type="ChEBI" id="CHEBI:15378"/>
        <dbReference type="ChEBI" id="CHEBI:16768"/>
        <dbReference type="ChEBI" id="CHEBI:57287"/>
        <dbReference type="ChEBI" id="CHEBI:57288"/>
        <dbReference type="ChEBI" id="CHEBI:58887"/>
        <dbReference type="EC" id="2.3.1.189"/>
    </reaction>
</comment>
<feature type="binding site" evidence="4">
    <location>
        <position position="166"/>
    </location>
    <ligand>
        <name>1D-myo-inositol 2-(L-cysteinylamino)-2-deoxy-alpha-D-glucopyranoside</name>
        <dbReference type="ChEBI" id="CHEBI:58887"/>
    </ligand>
</feature>
<keyword evidence="3 4" id="KW-0012">Acyltransferase</keyword>
<dbReference type="InterPro" id="IPR000182">
    <property type="entry name" value="GNAT_dom"/>
</dbReference>
<dbReference type="EMBL" id="BOQP01000034">
    <property type="protein sequence ID" value="GIM78006.1"/>
    <property type="molecule type" value="Genomic_DNA"/>
</dbReference>